<feature type="non-terminal residue" evidence="1">
    <location>
        <position position="76"/>
    </location>
</feature>
<gene>
    <name evidence="1" type="ORF">BDW02DRAFT_458129</name>
</gene>
<dbReference type="Proteomes" id="UP000800040">
    <property type="component" value="Unassembled WGS sequence"/>
</dbReference>
<accession>A0A6A5K3M6</accession>
<dbReference type="EMBL" id="ML975342">
    <property type="protein sequence ID" value="KAF1832285.1"/>
    <property type="molecule type" value="Genomic_DNA"/>
</dbReference>
<keyword evidence="2" id="KW-1185">Reference proteome</keyword>
<dbReference type="AlphaFoldDB" id="A0A6A5K3M6"/>
<evidence type="ECO:0000313" key="2">
    <source>
        <dbReference type="Proteomes" id="UP000800040"/>
    </source>
</evidence>
<protein>
    <submittedName>
        <fullName evidence="1">Uncharacterized protein</fullName>
    </submittedName>
</protein>
<sequence length="76" mass="8683">MVRSADAEDRGQSFETQSVRRRMWTDWNCDDEMQTLEAKSKGEEDADGGCWLWRAPSAAEAFLMIYMRPSSTVSIS</sequence>
<evidence type="ECO:0000313" key="1">
    <source>
        <dbReference type="EMBL" id="KAF1832285.1"/>
    </source>
</evidence>
<name>A0A6A5K3M6_9PLEO</name>
<reference evidence="1" key="1">
    <citation type="submission" date="2020-01" db="EMBL/GenBank/DDBJ databases">
        <authorList>
            <consortium name="DOE Joint Genome Institute"/>
            <person name="Haridas S."/>
            <person name="Albert R."/>
            <person name="Binder M."/>
            <person name="Bloem J."/>
            <person name="Labutti K."/>
            <person name="Salamov A."/>
            <person name="Andreopoulos B."/>
            <person name="Baker S.E."/>
            <person name="Barry K."/>
            <person name="Bills G."/>
            <person name="Bluhm B.H."/>
            <person name="Cannon C."/>
            <person name="Castanera R."/>
            <person name="Culley D.E."/>
            <person name="Daum C."/>
            <person name="Ezra D."/>
            <person name="Gonzalez J.B."/>
            <person name="Henrissat B."/>
            <person name="Kuo A."/>
            <person name="Liang C."/>
            <person name="Lipzen A."/>
            <person name="Lutzoni F."/>
            <person name="Magnuson J."/>
            <person name="Mondo S."/>
            <person name="Nolan M."/>
            <person name="Ohm R."/>
            <person name="Pangilinan J."/>
            <person name="Park H.-J."/>
            <person name="Ramirez L."/>
            <person name="Alfaro M."/>
            <person name="Sun H."/>
            <person name="Tritt A."/>
            <person name="Yoshinaga Y."/>
            <person name="Zwiers L.-H."/>
            <person name="Turgeon B.G."/>
            <person name="Goodwin S.B."/>
            <person name="Spatafora J.W."/>
            <person name="Crous P.W."/>
            <person name="Grigoriev I.V."/>
        </authorList>
    </citation>
    <scope>NUCLEOTIDE SEQUENCE</scope>
    <source>
        <strain evidence="1">P77</strain>
    </source>
</reference>
<organism evidence="1 2">
    <name type="scientific">Decorospora gaudefroyi</name>
    <dbReference type="NCBI Taxonomy" id="184978"/>
    <lineage>
        <taxon>Eukaryota</taxon>
        <taxon>Fungi</taxon>
        <taxon>Dikarya</taxon>
        <taxon>Ascomycota</taxon>
        <taxon>Pezizomycotina</taxon>
        <taxon>Dothideomycetes</taxon>
        <taxon>Pleosporomycetidae</taxon>
        <taxon>Pleosporales</taxon>
        <taxon>Pleosporineae</taxon>
        <taxon>Pleosporaceae</taxon>
        <taxon>Decorospora</taxon>
    </lineage>
</organism>
<proteinExistence type="predicted"/>